<gene>
    <name evidence="5" type="ORF">DES40_1760</name>
</gene>
<dbReference type="InterPro" id="IPR012337">
    <property type="entry name" value="RNaseH-like_sf"/>
</dbReference>
<dbReference type="Gene3D" id="3.30.420.10">
    <property type="entry name" value="Ribonuclease H-like superfamily/Ribonuclease H"/>
    <property type="match status" value="1"/>
</dbReference>
<dbReference type="GO" id="GO:0006259">
    <property type="term" value="P:DNA metabolic process"/>
    <property type="evidence" value="ECO:0007669"/>
    <property type="project" value="UniProtKB-ARBA"/>
</dbReference>
<evidence type="ECO:0000313" key="5">
    <source>
        <dbReference type="EMBL" id="RKQ68984.1"/>
    </source>
</evidence>
<protein>
    <submittedName>
        <fullName evidence="5">Exodeoxyribonuclease X</fullName>
    </submittedName>
</protein>
<keyword evidence="2" id="KW-0378">Hydrolase</keyword>
<dbReference type="SUPFAM" id="SSF53098">
    <property type="entry name" value="Ribonuclease H-like"/>
    <property type="match status" value="1"/>
</dbReference>
<evidence type="ECO:0000256" key="2">
    <source>
        <dbReference type="ARBA" id="ARBA00022801"/>
    </source>
</evidence>
<dbReference type="EMBL" id="RBII01000002">
    <property type="protein sequence ID" value="RKQ68984.1"/>
    <property type="molecule type" value="Genomic_DNA"/>
</dbReference>
<dbReference type="AlphaFoldDB" id="A0A420WD71"/>
<name>A0A420WD71_9PROT</name>
<keyword evidence="3" id="KW-0269">Exonuclease</keyword>
<accession>A0A420WD71</accession>
<evidence type="ECO:0000259" key="4">
    <source>
        <dbReference type="SMART" id="SM00479"/>
    </source>
</evidence>
<dbReference type="SMART" id="SM00479">
    <property type="entry name" value="EXOIII"/>
    <property type="match status" value="1"/>
</dbReference>
<reference evidence="5 6" key="1">
    <citation type="submission" date="2018-10" db="EMBL/GenBank/DDBJ databases">
        <title>Genomic Encyclopedia of Type Strains, Phase IV (KMG-IV): sequencing the most valuable type-strain genomes for metagenomic binning, comparative biology and taxonomic classification.</title>
        <authorList>
            <person name="Goeker M."/>
        </authorList>
    </citation>
    <scope>NUCLEOTIDE SEQUENCE [LARGE SCALE GENOMIC DNA]</scope>
    <source>
        <strain evidence="5 6">DSM 22008</strain>
    </source>
</reference>
<dbReference type="InParanoid" id="A0A420WD71"/>
<dbReference type="Pfam" id="PF00929">
    <property type="entry name" value="RNase_T"/>
    <property type="match status" value="1"/>
</dbReference>
<evidence type="ECO:0000256" key="3">
    <source>
        <dbReference type="ARBA" id="ARBA00022839"/>
    </source>
</evidence>
<dbReference type="CDD" id="cd06127">
    <property type="entry name" value="DEDDh"/>
    <property type="match status" value="1"/>
</dbReference>
<dbReference type="PANTHER" id="PTHR30231">
    <property type="entry name" value="DNA POLYMERASE III SUBUNIT EPSILON"/>
    <property type="match status" value="1"/>
</dbReference>
<dbReference type="RefSeq" id="WP_121100879.1">
    <property type="nucleotide sequence ID" value="NZ_RBII01000002.1"/>
</dbReference>
<dbReference type="GO" id="GO:0003676">
    <property type="term" value="F:nucleic acid binding"/>
    <property type="evidence" value="ECO:0007669"/>
    <property type="project" value="InterPro"/>
</dbReference>
<dbReference type="OrthoDB" id="7822240at2"/>
<dbReference type="InterPro" id="IPR013520">
    <property type="entry name" value="Ribonucl_H"/>
</dbReference>
<dbReference type="InterPro" id="IPR036397">
    <property type="entry name" value="RNaseH_sf"/>
</dbReference>
<comment type="caution">
    <text evidence="5">The sequence shown here is derived from an EMBL/GenBank/DDBJ whole genome shotgun (WGS) entry which is preliminary data.</text>
</comment>
<dbReference type="GO" id="GO:0008408">
    <property type="term" value="F:3'-5' exonuclease activity"/>
    <property type="evidence" value="ECO:0007669"/>
    <property type="project" value="TreeGrafter"/>
</dbReference>
<feature type="domain" description="Exonuclease" evidence="4">
    <location>
        <begin position="4"/>
        <end position="192"/>
    </location>
</feature>
<dbReference type="GO" id="GO:0005829">
    <property type="term" value="C:cytosol"/>
    <property type="evidence" value="ECO:0007669"/>
    <property type="project" value="TreeGrafter"/>
</dbReference>
<dbReference type="Proteomes" id="UP000282211">
    <property type="component" value="Unassembled WGS sequence"/>
</dbReference>
<dbReference type="PANTHER" id="PTHR30231:SF4">
    <property type="entry name" value="PROTEIN NEN2"/>
    <property type="match status" value="1"/>
</dbReference>
<proteinExistence type="predicted"/>
<organism evidence="5 6">
    <name type="scientific">Litorimonas taeanensis</name>
    <dbReference type="NCBI Taxonomy" id="568099"/>
    <lineage>
        <taxon>Bacteria</taxon>
        <taxon>Pseudomonadati</taxon>
        <taxon>Pseudomonadota</taxon>
        <taxon>Alphaproteobacteria</taxon>
        <taxon>Maricaulales</taxon>
        <taxon>Robiginitomaculaceae</taxon>
    </lineage>
</organism>
<evidence type="ECO:0000313" key="6">
    <source>
        <dbReference type="Proteomes" id="UP000282211"/>
    </source>
</evidence>
<dbReference type="FunCoup" id="A0A420WD71">
    <property type="interactions" value="20"/>
</dbReference>
<sequence>MTNEIYVTDIETTGTDPKTDEIIEIGSQKWINPQPSFGVEGPDEQTSWVKFSALVRPNQSVPAETSAIHHLTDWHLSEALDLSDVLTDFTYKMHPRPIFAAHNSTFEASFLEASLAEKGVKPRWICTYKLALHLFPDAPSHSNSSLFYFLGVFKNLPEFWESFLQKNRLHRAWPDAYITTQLLNIFLNYVSIPEALRISSAPALLPKVNFTKDHRGKKWAQMDESFLTWVLHPDRDFDADVIHTAQYWLDKAKQEDE</sequence>
<keyword evidence="6" id="KW-1185">Reference proteome</keyword>
<evidence type="ECO:0000256" key="1">
    <source>
        <dbReference type="ARBA" id="ARBA00022722"/>
    </source>
</evidence>
<keyword evidence="1" id="KW-0540">Nuclease</keyword>